<protein>
    <submittedName>
        <fullName evidence="1">Uncharacterized protein</fullName>
    </submittedName>
</protein>
<organism evidence="1 2">
    <name type="scientific">Panicum virgatum</name>
    <name type="common">Blackwell switchgrass</name>
    <dbReference type="NCBI Taxonomy" id="38727"/>
    <lineage>
        <taxon>Eukaryota</taxon>
        <taxon>Viridiplantae</taxon>
        <taxon>Streptophyta</taxon>
        <taxon>Embryophyta</taxon>
        <taxon>Tracheophyta</taxon>
        <taxon>Spermatophyta</taxon>
        <taxon>Magnoliopsida</taxon>
        <taxon>Liliopsida</taxon>
        <taxon>Poales</taxon>
        <taxon>Poaceae</taxon>
        <taxon>PACMAD clade</taxon>
        <taxon>Panicoideae</taxon>
        <taxon>Panicodae</taxon>
        <taxon>Paniceae</taxon>
        <taxon>Panicinae</taxon>
        <taxon>Panicum</taxon>
        <taxon>Panicum sect. Hiantes</taxon>
    </lineage>
</organism>
<comment type="caution">
    <text evidence="1">The sequence shown here is derived from an EMBL/GenBank/DDBJ whole genome shotgun (WGS) entry which is preliminary data.</text>
</comment>
<dbReference type="InterPro" id="IPR006553">
    <property type="entry name" value="Leu-rich_rpt_Cys-con_subtyp"/>
</dbReference>
<proteinExistence type="predicted"/>
<gene>
    <name evidence="1" type="ORF">PVAP13_6KG095700</name>
</gene>
<dbReference type="SUPFAM" id="SSF52047">
    <property type="entry name" value="RNI-like"/>
    <property type="match status" value="1"/>
</dbReference>
<dbReference type="InterPro" id="IPR032675">
    <property type="entry name" value="LRR_dom_sf"/>
</dbReference>
<dbReference type="PANTHER" id="PTHR38926">
    <property type="entry name" value="F-BOX DOMAIN CONTAINING PROTEIN, EXPRESSED"/>
    <property type="match status" value="1"/>
</dbReference>
<dbReference type="Gene3D" id="3.80.10.10">
    <property type="entry name" value="Ribonuclease Inhibitor"/>
    <property type="match status" value="1"/>
</dbReference>
<evidence type="ECO:0000313" key="2">
    <source>
        <dbReference type="Proteomes" id="UP000823388"/>
    </source>
</evidence>
<accession>A0A8T0R9T0</accession>
<dbReference type="InterPro" id="IPR001611">
    <property type="entry name" value="Leu-rich_rpt"/>
</dbReference>
<dbReference type="Pfam" id="PF13516">
    <property type="entry name" value="LRR_6"/>
    <property type="match status" value="1"/>
</dbReference>
<dbReference type="AlphaFoldDB" id="A0A8T0R9T0"/>
<evidence type="ECO:0000313" key="1">
    <source>
        <dbReference type="EMBL" id="KAG2582234.1"/>
    </source>
</evidence>
<name>A0A8T0R9T0_PANVG</name>
<dbReference type="Proteomes" id="UP000823388">
    <property type="component" value="Chromosome 6K"/>
</dbReference>
<sequence>MAPNLKSLRLICCDDVTDEGFTEAVKELPLLEELELSLCDNVGGSGVYKVVGDACTQLKHFRLSKHGLVDNDVPGIASMHRLRSLQLFSNRLTCMGLETILDNCPQLESLDIRRCNKVSLQGTLLAKCAKIKKVRLPHDSIDDHELKDEIVTVKVSPLLFPLNRRVVHPAFRGNYYRYFNRDECFPRLSR</sequence>
<dbReference type="SMART" id="SM00367">
    <property type="entry name" value="LRR_CC"/>
    <property type="match status" value="4"/>
</dbReference>
<keyword evidence="2" id="KW-1185">Reference proteome</keyword>
<dbReference type="EMBL" id="CM029047">
    <property type="protein sequence ID" value="KAG2582234.1"/>
    <property type="molecule type" value="Genomic_DNA"/>
</dbReference>
<dbReference type="PANTHER" id="PTHR38926:SF79">
    <property type="entry name" value="OS08G0195800 PROTEIN"/>
    <property type="match status" value="1"/>
</dbReference>
<reference evidence="1" key="1">
    <citation type="submission" date="2020-05" db="EMBL/GenBank/DDBJ databases">
        <title>WGS assembly of Panicum virgatum.</title>
        <authorList>
            <person name="Lovell J.T."/>
            <person name="Jenkins J."/>
            <person name="Shu S."/>
            <person name="Juenger T.E."/>
            <person name="Schmutz J."/>
        </authorList>
    </citation>
    <scope>NUCLEOTIDE SEQUENCE</scope>
    <source>
        <strain evidence="1">AP13</strain>
    </source>
</reference>